<protein>
    <submittedName>
        <fullName evidence="1">Thrombospondin type 1 domain protein</fullName>
    </submittedName>
</protein>
<proteinExistence type="predicted"/>
<accession>A0A368GLF8</accession>
<dbReference type="InterPro" id="IPR036383">
    <property type="entry name" value="TSP1_rpt_sf"/>
</dbReference>
<evidence type="ECO:0000313" key="1">
    <source>
        <dbReference type="EMBL" id="RCN44099.1"/>
    </source>
</evidence>
<evidence type="ECO:0000313" key="2">
    <source>
        <dbReference type="Proteomes" id="UP000252519"/>
    </source>
</evidence>
<sequence>MGYSTEEDRCDSTGKTSTVVNEVDFSVGDGNPDMKTSTDDQVKLNDNIHSTLKVDESLQNRNEVSLTASVIRTEKCEWTRWSQWSACTASCGAGDKVRKRRCSCGELRCGTGPDQETSKCNEWKCDKKMPPTFKID</sequence>
<dbReference type="OrthoDB" id="6273859at2759"/>
<dbReference type="SUPFAM" id="SSF82895">
    <property type="entry name" value="TSP-1 type 1 repeat"/>
    <property type="match status" value="1"/>
</dbReference>
<name>A0A368GLF8_ANCCA</name>
<dbReference type="PROSITE" id="PS50092">
    <property type="entry name" value="TSP1"/>
    <property type="match status" value="1"/>
</dbReference>
<organism evidence="1 2">
    <name type="scientific">Ancylostoma caninum</name>
    <name type="common">Dog hookworm</name>
    <dbReference type="NCBI Taxonomy" id="29170"/>
    <lineage>
        <taxon>Eukaryota</taxon>
        <taxon>Metazoa</taxon>
        <taxon>Ecdysozoa</taxon>
        <taxon>Nematoda</taxon>
        <taxon>Chromadorea</taxon>
        <taxon>Rhabditida</taxon>
        <taxon>Rhabditina</taxon>
        <taxon>Rhabditomorpha</taxon>
        <taxon>Strongyloidea</taxon>
        <taxon>Ancylostomatidae</taxon>
        <taxon>Ancylostomatinae</taxon>
        <taxon>Ancylostoma</taxon>
    </lineage>
</organism>
<dbReference type="EMBL" id="JOJR01000138">
    <property type="protein sequence ID" value="RCN44099.1"/>
    <property type="molecule type" value="Genomic_DNA"/>
</dbReference>
<comment type="caution">
    <text evidence="1">The sequence shown here is derived from an EMBL/GenBank/DDBJ whole genome shotgun (WGS) entry which is preliminary data.</text>
</comment>
<dbReference type="InterPro" id="IPR000884">
    <property type="entry name" value="TSP1_rpt"/>
</dbReference>
<reference evidence="1 2" key="1">
    <citation type="submission" date="2014-10" db="EMBL/GenBank/DDBJ databases">
        <title>Draft genome of the hookworm Ancylostoma caninum.</title>
        <authorList>
            <person name="Mitreva M."/>
        </authorList>
    </citation>
    <scope>NUCLEOTIDE SEQUENCE [LARGE SCALE GENOMIC DNA]</scope>
    <source>
        <strain evidence="1 2">Baltimore</strain>
    </source>
</reference>
<gene>
    <name evidence="1" type="ORF">ANCCAN_09873</name>
</gene>
<dbReference type="SMART" id="SM00209">
    <property type="entry name" value="TSP1"/>
    <property type="match status" value="1"/>
</dbReference>
<keyword evidence="2" id="KW-1185">Reference proteome</keyword>
<dbReference type="Pfam" id="PF00090">
    <property type="entry name" value="TSP_1"/>
    <property type="match status" value="1"/>
</dbReference>
<dbReference type="STRING" id="29170.A0A368GLF8"/>
<dbReference type="AlphaFoldDB" id="A0A368GLF8"/>
<dbReference type="Proteomes" id="UP000252519">
    <property type="component" value="Unassembled WGS sequence"/>
</dbReference>
<dbReference type="Gene3D" id="2.20.100.10">
    <property type="entry name" value="Thrombospondin type-1 (TSP1) repeat"/>
    <property type="match status" value="1"/>
</dbReference>